<name>A0A3N0B0E5_9ACTN</name>
<reference evidence="2" key="4">
    <citation type="submission" date="2021-09" db="EMBL/GenBank/DDBJ databases">
        <authorList>
            <person name="Gilroy R."/>
        </authorList>
    </citation>
    <scope>NUCLEOTIDE SEQUENCE</scope>
    <source>
        <strain evidence="2">ChiGjej6B6-11269</strain>
    </source>
</reference>
<keyword evidence="1" id="KW-1133">Transmembrane helix</keyword>
<evidence type="ECO:0000256" key="1">
    <source>
        <dbReference type="SAM" id="Phobius"/>
    </source>
</evidence>
<keyword evidence="1" id="KW-0472">Membrane</keyword>
<evidence type="ECO:0000313" key="3">
    <source>
        <dbReference type="EMBL" id="RNL40587.1"/>
    </source>
</evidence>
<dbReference type="Proteomes" id="UP000786989">
    <property type="component" value="Unassembled WGS sequence"/>
</dbReference>
<dbReference type="EMBL" id="DYWI01000009">
    <property type="protein sequence ID" value="HJF64607.1"/>
    <property type="molecule type" value="Genomic_DNA"/>
</dbReference>
<accession>A0A3N0B0E5</accession>
<reference evidence="2" key="3">
    <citation type="journal article" date="2021" name="PeerJ">
        <title>Extensive microbial diversity within the chicken gut microbiome revealed by metagenomics and culture.</title>
        <authorList>
            <person name="Gilroy R."/>
            <person name="Ravi A."/>
            <person name="Getino M."/>
            <person name="Pursley I."/>
            <person name="Horton D.L."/>
            <person name="Alikhan N.F."/>
            <person name="Baker D."/>
            <person name="Gharbi K."/>
            <person name="Hall N."/>
            <person name="Watson M."/>
            <person name="Adriaenssens E.M."/>
            <person name="Foster-Nyarko E."/>
            <person name="Jarju S."/>
            <person name="Secka A."/>
            <person name="Antonio M."/>
            <person name="Oren A."/>
            <person name="Chaudhuri R.R."/>
            <person name="La Ragione R."/>
            <person name="Hildebrand F."/>
            <person name="Pallen M.J."/>
        </authorList>
    </citation>
    <scope>NUCLEOTIDE SEQUENCE</scope>
    <source>
        <strain evidence="2">ChiGjej6B6-11269</strain>
    </source>
</reference>
<keyword evidence="4" id="KW-1185">Reference proteome</keyword>
<comment type="caution">
    <text evidence="3">The sequence shown here is derived from an EMBL/GenBank/DDBJ whole genome shotgun (WGS) entry which is preliminary data.</text>
</comment>
<keyword evidence="1" id="KW-0812">Transmembrane</keyword>
<reference evidence="3" key="2">
    <citation type="journal article" date="2019" name="Microbiol. Resour. Announc.">
        <title>Draft Genome Sequences of Type Strains of Gordonibacter faecihominis, Paraeggerthella hongkongensis, Parvibacter caecicola,Slackia equolifaciens, Slackia faecicanis, and Slackia isoflavoniconvertens.</title>
        <authorList>
            <person name="Danylec N."/>
            <person name="Stoll D.A."/>
            <person name="Dotsch A."/>
            <person name="Huch M."/>
        </authorList>
    </citation>
    <scope>NUCLEOTIDE SEQUENCE</scope>
    <source>
        <strain evidence="3">DSM 24851</strain>
    </source>
</reference>
<organism evidence="3 4">
    <name type="scientific">Slackia equolifaciens</name>
    <dbReference type="NCBI Taxonomy" id="498718"/>
    <lineage>
        <taxon>Bacteria</taxon>
        <taxon>Bacillati</taxon>
        <taxon>Actinomycetota</taxon>
        <taxon>Coriobacteriia</taxon>
        <taxon>Eggerthellales</taxon>
        <taxon>Eggerthellaceae</taxon>
        <taxon>Slackia</taxon>
    </lineage>
</organism>
<evidence type="ECO:0000313" key="2">
    <source>
        <dbReference type="EMBL" id="HJF64607.1"/>
    </source>
</evidence>
<dbReference type="EMBL" id="QIBX01000005">
    <property type="protein sequence ID" value="RNL40587.1"/>
    <property type="molecule type" value="Genomic_DNA"/>
</dbReference>
<evidence type="ECO:0000313" key="4">
    <source>
        <dbReference type="Proteomes" id="UP000269591"/>
    </source>
</evidence>
<reference evidence="4" key="1">
    <citation type="submission" date="2018-05" db="EMBL/GenBank/DDBJ databases">
        <title>Genome Sequencing of selected type strains of the family Eggerthellaceae.</title>
        <authorList>
            <person name="Danylec N."/>
            <person name="Stoll D.A."/>
            <person name="Doetsch A."/>
            <person name="Huch M."/>
        </authorList>
    </citation>
    <scope>NUCLEOTIDE SEQUENCE [LARGE SCALE GENOMIC DNA]</scope>
    <source>
        <strain evidence="4">DSM 24851</strain>
    </source>
</reference>
<dbReference type="AlphaFoldDB" id="A0A3N0B0E5"/>
<protein>
    <submittedName>
        <fullName evidence="3">Uncharacterized protein</fullName>
    </submittedName>
</protein>
<dbReference type="Proteomes" id="UP000269591">
    <property type="component" value="Unassembled WGS sequence"/>
</dbReference>
<sequence length="65" mass="6927">MARNDDYDWLNDPFDEKKAAAERERAHMGGGSKAAVAVGCFVVIVLVIVMFAVGGWILLGMGSIG</sequence>
<proteinExistence type="predicted"/>
<gene>
    <name evidence="3" type="ORF">DMP06_04260</name>
    <name evidence="2" type="ORF">K8U77_00610</name>
</gene>
<feature type="transmembrane region" description="Helical" evidence="1">
    <location>
        <begin position="34"/>
        <end position="59"/>
    </location>
</feature>
<dbReference type="RefSeq" id="WP_123208512.1">
    <property type="nucleotide sequence ID" value="NZ_JBHTHO010000003.1"/>
</dbReference>